<name>A0A1Y1V3E1_9FUNG</name>
<evidence type="ECO:0000256" key="3">
    <source>
        <dbReference type="ARBA" id="ARBA00022432"/>
    </source>
</evidence>
<dbReference type="InterPro" id="IPR036864">
    <property type="entry name" value="Zn2-C6_fun-type_DNA-bd_sf"/>
</dbReference>
<dbReference type="Pfam" id="PF24990">
    <property type="entry name" value="PAS_13"/>
    <property type="match status" value="2"/>
</dbReference>
<dbReference type="InterPro" id="IPR056751">
    <property type="entry name" value="PAS_13"/>
</dbReference>
<comment type="similarity">
    <text evidence="2">Belongs to the ERT1/acuK family.</text>
</comment>
<keyword evidence="8" id="KW-0804">Transcription</keyword>
<evidence type="ECO:0000313" key="12">
    <source>
        <dbReference type="Proteomes" id="UP000193719"/>
    </source>
</evidence>
<organism evidence="11 12">
    <name type="scientific">Piromyces finnis</name>
    <dbReference type="NCBI Taxonomy" id="1754191"/>
    <lineage>
        <taxon>Eukaryota</taxon>
        <taxon>Fungi</taxon>
        <taxon>Fungi incertae sedis</taxon>
        <taxon>Chytridiomycota</taxon>
        <taxon>Chytridiomycota incertae sedis</taxon>
        <taxon>Neocallimastigomycetes</taxon>
        <taxon>Neocallimastigales</taxon>
        <taxon>Neocallimastigaceae</taxon>
        <taxon>Piromyces</taxon>
    </lineage>
</organism>
<evidence type="ECO:0000256" key="2">
    <source>
        <dbReference type="ARBA" id="ARBA00010855"/>
    </source>
</evidence>
<reference evidence="11 12" key="2">
    <citation type="submission" date="2016-08" db="EMBL/GenBank/DDBJ databases">
        <title>Pervasive Adenine N6-methylation of Active Genes in Fungi.</title>
        <authorList>
            <consortium name="DOE Joint Genome Institute"/>
            <person name="Mondo S.J."/>
            <person name="Dannebaum R.O."/>
            <person name="Kuo R.C."/>
            <person name="Labutti K."/>
            <person name="Haridas S."/>
            <person name="Kuo A."/>
            <person name="Salamov A."/>
            <person name="Ahrendt S.R."/>
            <person name="Lipzen A."/>
            <person name="Sullivan W."/>
            <person name="Andreopoulos W.B."/>
            <person name="Clum A."/>
            <person name="Lindquist E."/>
            <person name="Daum C."/>
            <person name="Ramamoorthy G.K."/>
            <person name="Gryganskyi A."/>
            <person name="Culley D."/>
            <person name="Magnuson J.K."/>
            <person name="James T.Y."/>
            <person name="O'Malley M.A."/>
            <person name="Stajich J.E."/>
            <person name="Spatafora J.W."/>
            <person name="Visel A."/>
            <person name="Grigoriev I.V."/>
        </authorList>
    </citation>
    <scope>NUCLEOTIDE SEQUENCE [LARGE SCALE GENOMIC DNA]</scope>
    <source>
        <strain evidence="12">finn</strain>
    </source>
</reference>
<protein>
    <recommendedName>
        <fullName evidence="10">Zn(2)-C6 fungal-type domain-containing protein</fullName>
    </recommendedName>
</protein>
<dbReference type="Pfam" id="PF00172">
    <property type="entry name" value="Zn_clus"/>
    <property type="match status" value="1"/>
</dbReference>
<evidence type="ECO:0000256" key="5">
    <source>
        <dbReference type="ARBA" id="ARBA00022833"/>
    </source>
</evidence>
<dbReference type="PANTHER" id="PTHR47659">
    <property type="entry name" value="ZN(II)2CYS6 TRANSCRIPTION FACTOR (EUROFUNG)-RELATED"/>
    <property type="match status" value="1"/>
</dbReference>
<keyword evidence="5" id="KW-0862">Zinc</keyword>
<dbReference type="GO" id="GO:0000977">
    <property type="term" value="F:RNA polymerase II transcription regulatory region sequence-specific DNA binding"/>
    <property type="evidence" value="ECO:0007669"/>
    <property type="project" value="TreeGrafter"/>
</dbReference>
<dbReference type="InterPro" id="IPR001138">
    <property type="entry name" value="Zn2Cys6_DnaBD"/>
</dbReference>
<dbReference type="GO" id="GO:0009267">
    <property type="term" value="P:cellular response to starvation"/>
    <property type="evidence" value="ECO:0007669"/>
    <property type="project" value="TreeGrafter"/>
</dbReference>
<dbReference type="PANTHER" id="PTHR47659:SF1">
    <property type="entry name" value="TRANSCRIPTION ACTIVATOR OF GLUCONEOGENESIS ERT1"/>
    <property type="match status" value="1"/>
</dbReference>
<keyword evidence="12" id="KW-1185">Reference proteome</keyword>
<keyword evidence="7" id="KW-0238">DNA-binding</keyword>
<dbReference type="GO" id="GO:0000981">
    <property type="term" value="F:DNA-binding transcription factor activity, RNA polymerase II-specific"/>
    <property type="evidence" value="ECO:0007669"/>
    <property type="project" value="InterPro"/>
</dbReference>
<evidence type="ECO:0000256" key="6">
    <source>
        <dbReference type="ARBA" id="ARBA00023015"/>
    </source>
</evidence>
<comment type="caution">
    <text evidence="11">The sequence shown here is derived from an EMBL/GenBank/DDBJ whole genome shotgun (WGS) entry which is preliminary data.</text>
</comment>
<feature type="domain" description="Zn(2)-C6 fungal-type" evidence="10">
    <location>
        <begin position="18"/>
        <end position="49"/>
    </location>
</feature>
<dbReference type="PROSITE" id="PS50048">
    <property type="entry name" value="ZN2_CY6_FUNGAL_2"/>
    <property type="match status" value="1"/>
</dbReference>
<keyword evidence="9" id="KW-0539">Nucleus</keyword>
<evidence type="ECO:0000313" key="11">
    <source>
        <dbReference type="EMBL" id="ORX45438.1"/>
    </source>
</evidence>
<dbReference type="AlphaFoldDB" id="A0A1Y1V3E1"/>
<dbReference type="STRING" id="1754191.A0A1Y1V3E1"/>
<dbReference type="EMBL" id="MCFH01000040">
    <property type="protein sequence ID" value="ORX45438.1"/>
    <property type="molecule type" value="Genomic_DNA"/>
</dbReference>
<proteinExistence type="inferred from homology"/>
<evidence type="ECO:0000256" key="4">
    <source>
        <dbReference type="ARBA" id="ARBA00022723"/>
    </source>
</evidence>
<evidence type="ECO:0000256" key="7">
    <source>
        <dbReference type="ARBA" id="ARBA00023125"/>
    </source>
</evidence>
<evidence type="ECO:0000256" key="8">
    <source>
        <dbReference type="ARBA" id="ARBA00023163"/>
    </source>
</evidence>
<sequence length="364" mass="41140">MKNTQTTNTGKRKKAVRACFHCQKAHLTCDDARPCSRCVKRGIADTCTDGIRKKAKYLNDLDLTSSSTTPQVLQADATKVDPSISNFLPSNFNFGSETVNLEYSILSNMIQANAMNNTNSPSSPFVLQDIGMNNITPNNNIAASVRDPTRLYNTINGSMLPSPLNPNNLNSTTEVYGNVNKPYDYKEGFHHLVKYVKGCMEKKNILRICRALAQFRPSFMAILIHLSEEDLIFMEKCFQRTLTEYEKLINFSGTPTVVWRRTGEIALVGKEFSLLTQWPRDQLLSKKTYIYELMDNSSAVEYWEQFSLIAFDTSQQCVMTTCNLISHQGTTVPCAFCFTIKRDIFDVPLAIVGNFLPLFEKFSQ</sequence>
<dbReference type="SUPFAM" id="SSF57701">
    <property type="entry name" value="Zn2/Cys6 DNA-binding domain"/>
    <property type="match status" value="1"/>
</dbReference>
<keyword evidence="6" id="KW-0805">Transcription regulation</keyword>
<reference evidence="11 12" key="1">
    <citation type="submission" date="2016-08" db="EMBL/GenBank/DDBJ databases">
        <title>Genomes of anaerobic fungi encode conserved fungal cellulosomes for biomass hydrolysis.</title>
        <authorList>
            <consortium name="DOE Joint Genome Institute"/>
            <person name="Haitjema C.H."/>
            <person name="Gilmore S.P."/>
            <person name="Henske J.K."/>
            <person name="Solomon K.V."/>
            <person name="De Groot R."/>
            <person name="Kuo A."/>
            <person name="Mondo S.J."/>
            <person name="Salamov A.A."/>
            <person name="Labutti K."/>
            <person name="Zhao Z."/>
            <person name="Chiniquy J."/>
            <person name="Barry K."/>
            <person name="Brewer H.M."/>
            <person name="Purvine S.O."/>
            <person name="Wright A.T."/>
            <person name="Boxma B."/>
            <person name="Van Alen T."/>
            <person name="Hackstein J.H."/>
            <person name="Baker S.E."/>
            <person name="Grigoriev I.V."/>
            <person name="O'Malley M.A."/>
        </authorList>
    </citation>
    <scope>NUCLEOTIDE SEQUENCE [LARGE SCALE GENOMIC DNA]</scope>
    <source>
        <strain evidence="12">finn</strain>
    </source>
</reference>
<dbReference type="SMART" id="SM00066">
    <property type="entry name" value="GAL4"/>
    <property type="match status" value="1"/>
</dbReference>
<keyword evidence="4" id="KW-0479">Metal-binding</keyword>
<dbReference type="CDD" id="cd00067">
    <property type="entry name" value="GAL4"/>
    <property type="match status" value="1"/>
</dbReference>
<dbReference type="Gene3D" id="4.10.240.10">
    <property type="entry name" value="Zn(2)-C6 fungal-type DNA-binding domain"/>
    <property type="match status" value="1"/>
</dbReference>
<keyword evidence="3" id="KW-0312">Gluconeogenesis</keyword>
<dbReference type="OrthoDB" id="2538135at2759"/>
<accession>A0A1Y1V3E1</accession>
<dbReference type="GO" id="GO:0006094">
    <property type="term" value="P:gluconeogenesis"/>
    <property type="evidence" value="ECO:0007669"/>
    <property type="project" value="UniProtKB-KW"/>
</dbReference>
<evidence type="ECO:0000256" key="9">
    <source>
        <dbReference type="ARBA" id="ARBA00023242"/>
    </source>
</evidence>
<dbReference type="GO" id="GO:0008270">
    <property type="term" value="F:zinc ion binding"/>
    <property type="evidence" value="ECO:0007669"/>
    <property type="project" value="InterPro"/>
</dbReference>
<comment type="subcellular location">
    <subcellularLocation>
        <location evidence="1">Nucleus</location>
    </subcellularLocation>
</comment>
<evidence type="ECO:0000256" key="1">
    <source>
        <dbReference type="ARBA" id="ARBA00004123"/>
    </source>
</evidence>
<gene>
    <name evidence="11" type="ORF">BCR36DRAFT_299505</name>
</gene>
<dbReference type="InterPro" id="IPR050335">
    <property type="entry name" value="ERT1_acuK_gluconeogen_tf"/>
</dbReference>
<evidence type="ECO:0000259" key="10">
    <source>
        <dbReference type="PROSITE" id="PS50048"/>
    </source>
</evidence>
<dbReference type="GO" id="GO:0005634">
    <property type="term" value="C:nucleus"/>
    <property type="evidence" value="ECO:0007669"/>
    <property type="project" value="UniProtKB-SubCell"/>
</dbReference>
<dbReference type="Proteomes" id="UP000193719">
    <property type="component" value="Unassembled WGS sequence"/>
</dbReference>